<dbReference type="EMBL" id="MT142431">
    <property type="protein sequence ID" value="QJA80684.1"/>
    <property type="molecule type" value="Genomic_DNA"/>
</dbReference>
<name>A0A6M3IV40_9ZZZZ</name>
<evidence type="ECO:0000313" key="2">
    <source>
        <dbReference type="EMBL" id="QJA80684.1"/>
    </source>
</evidence>
<dbReference type="AlphaFoldDB" id="A0A6M3IV40"/>
<proteinExistence type="predicted"/>
<reference evidence="1" key="1">
    <citation type="submission" date="2020-03" db="EMBL/GenBank/DDBJ databases">
        <title>The deep terrestrial virosphere.</title>
        <authorList>
            <person name="Holmfeldt K."/>
            <person name="Nilsson E."/>
            <person name="Simone D."/>
            <person name="Lopez-Fernandez M."/>
            <person name="Wu X."/>
            <person name="de Brujin I."/>
            <person name="Lundin D."/>
            <person name="Andersson A."/>
            <person name="Bertilsson S."/>
            <person name="Dopson M."/>
        </authorList>
    </citation>
    <scope>NUCLEOTIDE SEQUENCE</scope>
    <source>
        <strain evidence="2">MM415A00680</strain>
        <strain evidence="1">MM415B00960</strain>
    </source>
</reference>
<accession>A0A6M3IV40</accession>
<sequence length="67" mass="7484">MDEKTLAPLEKRILTGDVRGNDSLYFLIGILSVLGRVELLLKDINSNLVSSLLSKKEETLGGRNRNR</sequence>
<gene>
    <name evidence="2" type="ORF">MM415A00680_0015</name>
    <name evidence="1" type="ORF">MM415B00960_0008</name>
</gene>
<organism evidence="1">
    <name type="scientific">viral metagenome</name>
    <dbReference type="NCBI Taxonomy" id="1070528"/>
    <lineage>
        <taxon>unclassified sequences</taxon>
        <taxon>metagenomes</taxon>
        <taxon>organismal metagenomes</taxon>
    </lineage>
</organism>
<dbReference type="EMBL" id="MT141439">
    <property type="protein sequence ID" value="QJA61360.1"/>
    <property type="molecule type" value="Genomic_DNA"/>
</dbReference>
<protein>
    <submittedName>
        <fullName evidence="1">Uncharacterized protein</fullName>
    </submittedName>
</protein>
<evidence type="ECO:0000313" key="1">
    <source>
        <dbReference type="EMBL" id="QJA61360.1"/>
    </source>
</evidence>